<reference evidence="1 2" key="1">
    <citation type="journal article" date="2017" name="Front. Microbiol.">
        <title>Strong Genomic and Phenotypic Heterogeneity in the Aeromonas sobria Species Complex.</title>
        <authorList>
            <person name="Gauthier J."/>
            <person name="Vincent A.T."/>
            <person name="Charette S.J."/>
            <person name="Derome N."/>
        </authorList>
    </citation>
    <scope>NUCLEOTIDE SEQUENCE [LARGE SCALE GENOMIC DNA]</scope>
    <source>
        <strain evidence="1 2">JF2635</strain>
    </source>
</reference>
<dbReference type="AlphaFoldDB" id="A0A2N3IMQ5"/>
<dbReference type="RefSeq" id="WP_101320670.1">
    <property type="nucleotide sequence ID" value="NZ_CAWNSS010000078.1"/>
</dbReference>
<name>A0A2N3IMQ5_AERSO</name>
<evidence type="ECO:0000313" key="2">
    <source>
        <dbReference type="Proteomes" id="UP000233526"/>
    </source>
</evidence>
<dbReference type="Pfam" id="PF11185">
    <property type="entry name" value="DUF2971"/>
    <property type="match status" value="1"/>
</dbReference>
<evidence type="ECO:0008006" key="3">
    <source>
        <dbReference type="Google" id="ProtNLM"/>
    </source>
</evidence>
<gene>
    <name evidence="1" type="ORF">AOX56_06745</name>
</gene>
<proteinExistence type="predicted"/>
<dbReference type="Proteomes" id="UP000233526">
    <property type="component" value="Unassembled WGS sequence"/>
</dbReference>
<organism evidence="1 2">
    <name type="scientific">Aeromonas sobria</name>
    <dbReference type="NCBI Taxonomy" id="646"/>
    <lineage>
        <taxon>Bacteria</taxon>
        <taxon>Pseudomonadati</taxon>
        <taxon>Pseudomonadota</taxon>
        <taxon>Gammaproteobacteria</taxon>
        <taxon>Aeromonadales</taxon>
        <taxon>Aeromonadaceae</taxon>
        <taxon>Aeromonas</taxon>
    </lineage>
</organism>
<accession>A0A2N3IMQ5</accession>
<sequence length="286" mass="33443">MDLEKYKNIKNIYRFFSQDDYNLTGLASQYLWFSKVDAFNDPFENEIIRGDFDFSNLSKEVLVNFFKTNETITFGDPTSDDSFRAKAKDIDLERLLEEKYDEIIPKVNDIVLEHARSLQSKYFHCLSHDQGDVHPLENRLLWSHYASGLRGFVIEFNLDVILNSINNINSDKFIGCGLISYIEHNYDEFIKGKILKEESLDINDMLFNKHPDWEYESEIRLISDAEKLFYHPESISRIIVGDKMAAENREHIYRIALSKGIESKLYVATIDRGNFTINVTKGLYKN</sequence>
<evidence type="ECO:0000313" key="1">
    <source>
        <dbReference type="EMBL" id="PKQ72032.1"/>
    </source>
</evidence>
<protein>
    <recommendedName>
        <fullName evidence="3">DUF2971 domain-containing protein</fullName>
    </recommendedName>
</protein>
<dbReference type="EMBL" id="LJZX01000078">
    <property type="protein sequence ID" value="PKQ72032.1"/>
    <property type="molecule type" value="Genomic_DNA"/>
</dbReference>
<dbReference type="InterPro" id="IPR021352">
    <property type="entry name" value="DUF2971"/>
</dbReference>
<comment type="caution">
    <text evidence="1">The sequence shown here is derived from an EMBL/GenBank/DDBJ whole genome shotgun (WGS) entry which is preliminary data.</text>
</comment>